<proteinExistence type="predicted"/>
<keyword evidence="1" id="KW-0732">Signal</keyword>
<feature type="chain" id="PRO_5039000563" description="DinB family protein" evidence="1">
    <location>
        <begin position="20"/>
        <end position="200"/>
    </location>
</feature>
<evidence type="ECO:0000256" key="1">
    <source>
        <dbReference type="SAM" id="SignalP"/>
    </source>
</evidence>
<dbReference type="Proteomes" id="UP000831290">
    <property type="component" value="Chromosome"/>
</dbReference>
<evidence type="ECO:0000313" key="2">
    <source>
        <dbReference type="EMBL" id="UOB16834.1"/>
    </source>
</evidence>
<protein>
    <recommendedName>
        <fullName evidence="4">DinB family protein</fullName>
    </recommendedName>
</protein>
<feature type="signal peptide" evidence="1">
    <location>
        <begin position="1"/>
        <end position="19"/>
    </location>
</feature>
<keyword evidence="3" id="KW-1185">Reference proteome</keyword>
<organism evidence="2 3">
    <name type="scientific">Abyssalbus ytuae</name>
    <dbReference type="NCBI Taxonomy" id="2926907"/>
    <lineage>
        <taxon>Bacteria</taxon>
        <taxon>Pseudomonadati</taxon>
        <taxon>Bacteroidota</taxon>
        <taxon>Flavobacteriia</taxon>
        <taxon>Flavobacteriales</taxon>
        <taxon>Flavobacteriaceae</taxon>
        <taxon>Abyssalbus</taxon>
    </lineage>
</organism>
<gene>
    <name evidence="2" type="ORF">MQE35_13950</name>
</gene>
<sequence>MKKLISLLLLFTFTHIMMAQEKGKTPGLPYYEIPEAAGEYTAGSVASRMIDGLGFRYRWATENLREEDLQYQPGDNARSVLQTIDHILNLSRIILNTALKEPTDFTRKPPVLTYEEKRKETLENLMKASGVLRKEVNLEEFKIQLVLPGGTTEYPFWNNINGPIADAIWHSGQIASFRRSSGNSISPDVQFLQGTIKNKP</sequence>
<evidence type="ECO:0008006" key="4">
    <source>
        <dbReference type="Google" id="ProtNLM"/>
    </source>
</evidence>
<dbReference type="AlphaFoldDB" id="A0A9E6ZLJ4"/>
<evidence type="ECO:0000313" key="3">
    <source>
        <dbReference type="Proteomes" id="UP000831290"/>
    </source>
</evidence>
<accession>A0A9E6ZLJ4</accession>
<dbReference type="InterPro" id="IPR034660">
    <property type="entry name" value="DinB/YfiT-like"/>
</dbReference>
<dbReference type="SUPFAM" id="SSF109854">
    <property type="entry name" value="DinB/YfiT-like putative metalloenzymes"/>
    <property type="match status" value="1"/>
</dbReference>
<reference evidence="2" key="1">
    <citation type="submission" date="2022-03" db="EMBL/GenBank/DDBJ databases">
        <title>Description of Abyssus ytuae gen. nov., sp. nov., a novel member of the family Flavobacteriaceae isolated from the sediment of Mariana Trench.</title>
        <authorList>
            <person name="Zhang J."/>
            <person name="Xu X."/>
        </authorList>
    </citation>
    <scope>NUCLEOTIDE SEQUENCE</scope>
    <source>
        <strain evidence="2">MT3330</strain>
    </source>
</reference>
<dbReference type="KEGG" id="fbm:MQE35_13950"/>
<dbReference type="Gene3D" id="1.20.120.450">
    <property type="entry name" value="dinb family like domain"/>
    <property type="match status" value="1"/>
</dbReference>
<dbReference type="RefSeq" id="WP_255842080.1">
    <property type="nucleotide sequence ID" value="NZ_CP094358.1"/>
</dbReference>
<dbReference type="EMBL" id="CP094358">
    <property type="protein sequence ID" value="UOB16834.1"/>
    <property type="molecule type" value="Genomic_DNA"/>
</dbReference>
<name>A0A9E6ZLJ4_9FLAO</name>